<feature type="signal peptide" evidence="1">
    <location>
        <begin position="1"/>
        <end position="23"/>
    </location>
</feature>
<organism evidence="2 3">
    <name type="scientific">Barnesiella viscericola</name>
    <dbReference type="NCBI Taxonomy" id="397865"/>
    <lineage>
        <taxon>Bacteria</taxon>
        <taxon>Pseudomonadati</taxon>
        <taxon>Bacteroidota</taxon>
        <taxon>Bacteroidia</taxon>
        <taxon>Bacteroidales</taxon>
        <taxon>Barnesiellaceae</taxon>
        <taxon>Barnesiella</taxon>
    </lineage>
</organism>
<reference evidence="2" key="2">
    <citation type="submission" date="2021-09" db="EMBL/GenBank/DDBJ databases">
        <authorList>
            <person name="Gilroy R."/>
        </authorList>
    </citation>
    <scope>NUCLEOTIDE SEQUENCE</scope>
    <source>
        <strain evidence="2">CHK121-7720</strain>
    </source>
</reference>
<evidence type="ECO:0000313" key="2">
    <source>
        <dbReference type="EMBL" id="HJG88403.1"/>
    </source>
</evidence>
<protein>
    <recommendedName>
        <fullName evidence="4">Right handed beta helix domain-containing protein</fullName>
    </recommendedName>
</protein>
<feature type="chain" id="PRO_5037265084" description="Right handed beta helix domain-containing protein" evidence="1">
    <location>
        <begin position="24"/>
        <end position="503"/>
    </location>
</feature>
<dbReference type="EMBL" id="DYUD01000011">
    <property type="protein sequence ID" value="HJG88403.1"/>
    <property type="molecule type" value="Genomic_DNA"/>
</dbReference>
<evidence type="ECO:0008006" key="4">
    <source>
        <dbReference type="Google" id="ProtNLM"/>
    </source>
</evidence>
<dbReference type="Gene3D" id="2.160.20.10">
    <property type="entry name" value="Single-stranded right-handed beta-helix, Pectin lyase-like"/>
    <property type="match status" value="1"/>
</dbReference>
<sequence length="503" mass="52315">MKKNYLLSGTLLFLAGALSTANAEVIYVTESGAGSGDGSTWSNAATLEDAFSWASTGTEIYIAKGTYTGSFKLRAQAKVYGNCEGTETEPPTYTTAEGLETFLKGTGDNRVLYLDGKASELYGLDISGGDASLEKTGVGRGGGVYINNGGATLKYCNIHDNVGVDGSRELLGSNGKPQKGVGGGLYILNGRLENCIIENNIATKAPWVDNQVWATGIGGGICLDATEGNGCNPDNAVVLNCIIRNNSTTPTDDEDSFSSQGGGIAIKSGKLVNSLVIGNSVNGSLNNQSIGGGVACTEKQAYVINCTVVKNHAQGLGGGISFQTTNADGMTASVSNCIAWDNTCREDEYGEGNANIRLGNSKTDGKLPERVTIGAVCVPEKTVSTGAITVDPRFVNATGGDYRLSEGSPCIDAGDDPAIEGFDTDLAGNARIFGSSVDLGAYESTDGSAIDEIEAYEGEVVRTQYYTLQGVEVTYPSVSGVYIVKKTLDTNLVITEKVFVAVK</sequence>
<dbReference type="InterPro" id="IPR012334">
    <property type="entry name" value="Pectin_lyas_fold"/>
</dbReference>
<reference evidence="2" key="1">
    <citation type="journal article" date="2021" name="PeerJ">
        <title>Extensive microbial diversity within the chicken gut microbiome revealed by metagenomics and culture.</title>
        <authorList>
            <person name="Gilroy R."/>
            <person name="Ravi A."/>
            <person name="Getino M."/>
            <person name="Pursley I."/>
            <person name="Horton D.L."/>
            <person name="Alikhan N.F."/>
            <person name="Baker D."/>
            <person name="Gharbi K."/>
            <person name="Hall N."/>
            <person name="Watson M."/>
            <person name="Adriaenssens E.M."/>
            <person name="Foster-Nyarko E."/>
            <person name="Jarju S."/>
            <person name="Secka A."/>
            <person name="Antonio M."/>
            <person name="Oren A."/>
            <person name="Chaudhuri R.R."/>
            <person name="La Ragione R."/>
            <person name="Hildebrand F."/>
            <person name="Pallen M.J."/>
        </authorList>
    </citation>
    <scope>NUCLEOTIDE SEQUENCE</scope>
    <source>
        <strain evidence="2">CHK121-7720</strain>
    </source>
</reference>
<evidence type="ECO:0000256" key="1">
    <source>
        <dbReference type="SAM" id="SignalP"/>
    </source>
</evidence>
<evidence type="ECO:0000313" key="3">
    <source>
        <dbReference type="Proteomes" id="UP000757103"/>
    </source>
</evidence>
<gene>
    <name evidence="2" type="ORF">K8U91_02850</name>
</gene>
<dbReference type="SUPFAM" id="SSF51126">
    <property type="entry name" value="Pectin lyase-like"/>
    <property type="match status" value="1"/>
</dbReference>
<dbReference type="InterPro" id="IPR011050">
    <property type="entry name" value="Pectin_lyase_fold/virulence"/>
</dbReference>
<dbReference type="Proteomes" id="UP000757103">
    <property type="component" value="Unassembled WGS sequence"/>
</dbReference>
<dbReference type="InterPro" id="IPR006626">
    <property type="entry name" value="PbH1"/>
</dbReference>
<dbReference type="RefSeq" id="WP_273305448.1">
    <property type="nucleotide sequence ID" value="NZ_DYUD01000011.1"/>
</dbReference>
<dbReference type="SMART" id="SM00710">
    <property type="entry name" value="PbH1"/>
    <property type="match status" value="4"/>
</dbReference>
<dbReference type="InterPro" id="IPR059226">
    <property type="entry name" value="Choice_anch_Q_dom"/>
</dbReference>
<comment type="caution">
    <text evidence="2">The sequence shown here is derived from an EMBL/GenBank/DDBJ whole genome shotgun (WGS) entry which is preliminary data.</text>
</comment>
<dbReference type="NCBIfam" id="NF041518">
    <property type="entry name" value="choice_anch_Q"/>
    <property type="match status" value="1"/>
</dbReference>
<dbReference type="AlphaFoldDB" id="A0A921SUA2"/>
<name>A0A921SUA2_9BACT</name>
<keyword evidence="1" id="KW-0732">Signal</keyword>
<proteinExistence type="predicted"/>
<accession>A0A921SUA2</accession>